<dbReference type="InterPro" id="IPR011965">
    <property type="entry name" value="PaaX_trns_reg"/>
</dbReference>
<dbReference type="Gene3D" id="3.30.70.2650">
    <property type="match status" value="1"/>
</dbReference>
<evidence type="ECO:0000259" key="1">
    <source>
        <dbReference type="Pfam" id="PF07848"/>
    </source>
</evidence>
<dbReference type="EMBL" id="FNCC01000011">
    <property type="protein sequence ID" value="SDG76231.1"/>
    <property type="molecule type" value="Genomic_DNA"/>
</dbReference>
<dbReference type="STRING" id="200378.SAMN05216553_11196"/>
<accession>A0A1G7WWB7</accession>
<dbReference type="Gene3D" id="1.10.10.10">
    <property type="entry name" value="Winged helix-like DNA-binding domain superfamily/Winged helix DNA-binding domain"/>
    <property type="match status" value="1"/>
</dbReference>
<organism evidence="4 5">
    <name type="scientific">Lentzea fradiae</name>
    <dbReference type="NCBI Taxonomy" id="200378"/>
    <lineage>
        <taxon>Bacteria</taxon>
        <taxon>Bacillati</taxon>
        <taxon>Actinomycetota</taxon>
        <taxon>Actinomycetes</taxon>
        <taxon>Pseudonocardiales</taxon>
        <taxon>Pseudonocardiaceae</taxon>
        <taxon>Lentzea</taxon>
    </lineage>
</organism>
<sequence>MTFTERTNRTRPPARRARLGRVRARSALFDVYGGHLRERGGAATIAALVRLLEPLGFAAPAVRTAVSRTVRQGWLQPVRLPDGPGYAMTPRGERRLDEAAARIYRTRPSTWDGRWHVVVLEEMPGRDSRDHLASSLQLLGYGALGPVTWIAPRPSPELGDVLAAEEVQARTFHGSHDGQDSELAERAWDLAELGRDYAAFVAHWHAEVSGVDATDDAAAFAGSQRLLHAWRKFLFRDPGLPAELLPPDWPGHAAASFFDEQTLRLAPGTTRFVDECLRPARNVSTA</sequence>
<dbReference type="InterPro" id="IPR013225">
    <property type="entry name" value="PaaX_C"/>
</dbReference>
<evidence type="ECO:0000259" key="3">
    <source>
        <dbReference type="Pfam" id="PF20803"/>
    </source>
</evidence>
<dbReference type="InterPro" id="IPR036388">
    <property type="entry name" value="WH-like_DNA-bd_sf"/>
</dbReference>
<dbReference type="PANTHER" id="PTHR30319:SF1">
    <property type="entry name" value="TRANSCRIPTIONAL REPRESSOR PAAX"/>
    <property type="match status" value="1"/>
</dbReference>
<keyword evidence="5" id="KW-1185">Reference proteome</keyword>
<evidence type="ECO:0000313" key="5">
    <source>
        <dbReference type="Proteomes" id="UP000199623"/>
    </source>
</evidence>
<dbReference type="Proteomes" id="UP000199623">
    <property type="component" value="Unassembled WGS sequence"/>
</dbReference>
<dbReference type="InterPro" id="IPR012906">
    <property type="entry name" value="PaaX-like_N"/>
</dbReference>
<dbReference type="PIRSF" id="PIRSF020623">
    <property type="entry name" value="PaaX"/>
    <property type="match status" value="1"/>
</dbReference>
<feature type="domain" description="Transcriptional repressor PaaX-like central Cas2-like" evidence="3">
    <location>
        <begin position="109"/>
        <end position="180"/>
    </location>
</feature>
<evidence type="ECO:0000259" key="2">
    <source>
        <dbReference type="Pfam" id="PF08223"/>
    </source>
</evidence>
<protein>
    <submittedName>
        <fullName evidence="4">Transcriptional regulator, PaaX family</fullName>
    </submittedName>
</protein>
<dbReference type="GO" id="GO:0006351">
    <property type="term" value="P:DNA-templated transcription"/>
    <property type="evidence" value="ECO:0007669"/>
    <property type="project" value="InterPro"/>
</dbReference>
<dbReference type="Gene3D" id="1.20.58.1460">
    <property type="match status" value="1"/>
</dbReference>
<proteinExistence type="predicted"/>
<evidence type="ECO:0000313" key="4">
    <source>
        <dbReference type="EMBL" id="SDG76231.1"/>
    </source>
</evidence>
<feature type="domain" description="Transcriptional repressor PaaX-like C-terminal" evidence="2">
    <location>
        <begin position="188"/>
        <end position="274"/>
    </location>
</feature>
<dbReference type="AlphaFoldDB" id="A0A1G7WWB7"/>
<dbReference type="Pfam" id="PF08223">
    <property type="entry name" value="PaaX_C"/>
    <property type="match status" value="1"/>
</dbReference>
<dbReference type="InterPro" id="IPR048846">
    <property type="entry name" value="PaaX-like_central"/>
</dbReference>
<dbReference type="PANTHER" id="PTHR30319">
    <property type="entry name" value="PHENYLACETIC ACID REGULATOR-RELATED TRANSCRIPTIONAL REPRESSOR"/>
    <property type="match status" value="1"/>
</dbReference>
<reference evidence="5" key="1">
    <citation type="submission" date="2016-10" db="EMBL/GenBank/DDBJ databases">
        <authorList>
            <person name="Varghese N."/>
            <person name="Submissions S."/>
        </authorList>
    </citation>
    <scope>NUCLEOTIDE SEQUENCE [LARGE SCALE GENOMIC DNA]</scope>
    <source>
        <strain evidence="5">CGMCC 4.3506</strain>
    </source>
</reference>
<gene>
    <name evidence="4" type="ORF">SAMN05216553_11196</name>
</gene>
<dbReference type="Pfam" id="PF20803">
    <property type="entry name" value="PaaX_M"/>
    <property type="match status" value="1"/>
</dbReference>
<feature type="domain" description="Transcriptional repressor PaaX-like N-terminal" evidence="1">
    <location>
        <begin position="23"/>
        <end position="88"/>
    </location>
</feature>
<dbReference type="Pfam" id="PF07848">
    <property type="entry name" value="PaaX"/>
    <property type="match status" value="1"/>
</dbReference>
<name>A0A1G7WWB7_9PSEU</name>